<dbReference type="GO" id="GO:0048254">
    <property type="term" value="P:snoRNA localization"/>
    <property type="evidence" value="ECO:0007669"/>
    <property type="project" value="EnsemblFungi"/>
</dbReference>
<dbReference type="Pfam" id="PF00270">
    <property type="entry name" value="DEAD"/>
    <property type="match status" value="1"/>
</dbReference>
<protein>
    <recommendedName>
        <fullName evidence="1">RNA helicase</fullName>
        <ecNumber evidence="1">3.6.4.13</ecNumber>
    </recommendedName>
</protein>
<dbReference type="PROSITE" id="PS51194">
    <property type="entry name" value="HELICASE_CTER"/>
    <property type="match status" value="1"/>
</dbReference>
<keyword evidence="5 9" id="KW-0067">ATP-binding</keyword>
<name>S9W6N7_SCHCR</name>
<feature type="domain" description="Helicase ATP-binding" evidence="11">
    <location>
        <begin position="77"/>
        <end position="249"/>
    </location>
</feature>
<evidence type="ECO:0000256" key="10">
    <source>
        <dbReference type="SAM" id="MobiDB-lite"/>
    </source>
</evidence>
<dbReference type="InterPro" id="IPR011545">
    <property type="entry name" value="DEAD/DEAH_box_helicase_dom"/>
</dbReference>
<evidence type="ECO:0000256" key="6">
    <source>
        <dbReference type="ARBA" id="ARBA00022884"/>
    </source>
</evidence>
<comment type="catalytic activity">
    <reaction evidence="8">
        <text>ATP + H2O = ADP + phosphate + H(+)</text>
        <dbReference type="Rhea" id="RHEA:13065"/>
        <dbReference type="ChEBI" id="CHEBI:15377"/>
        <dbReference type="ChEBI" id="CHEBI:15378"/>
        <dbReference type="ChEBI" id="CHEBI:30616"/>
        <dbReference type="ChEBI" id="CHEBI:43474"/>
        <dbReference type="ChEBI" id="CHEBI:456216"/>
        <dbReference type="EC" id="3.6.4.13"/>
    </reaction>
</comment>
<dbReference type="PANTHER" id="PTHR47959">
    <property type="entry name" value="ATP-DEPENDENT RNA HELICASE RHLE-RELATED"/>
    <property type="match status" value="1"/>
</dbReference>
<dbReference type="InterPro" id="IPR000629">
    <property type="entry name" value="RNA-helicase_DEAD-box_CS"/>
</dbReference>
<keyword evidence="4 9" id="KW-0347">Helicase</keyword>
<dbReference type="PROSITE" id="PS51192">
    <property type="entry name" value="HELICASE_ATP_BIND_1"/>
    <property type="match status" value="1"/>
</dbReference>
<keyword evidence="6" id="KW-0694">RNA-binding</keyword>
<feature type="domain" description="Helicase C-terminal" evidence="12">
    <location>
        <begin position="259"/>
        <end position="421"/>
    </location>
</feature>
<evidence type="ECO:0000256" key="3">
    <source>
        <dbReference type="ARBA" id="ARBA00022801"/>
    </source>
</evidence>
<proteinExistence type="inferred from homology"/>
<dbReference type="PANTHER" id="PTHR47959:SF15">
    <property type="entry name" value="RNA HELICASE"/>
    <property type="match status" value="1"/>
</dbReference>
<dbReference type="GO" id="GO:0005524">
    <property type="term" value="F:ATP binding"/>
    <property type="evidence" value="ECO:0007669"/>
    <property type="project" value="UniProtKB-KW"/>
</dbReference>
<keyword evidence="2 9" id="KW-0547">Nucleotide-binding</keyword>
<evidence type="ECO:0000259" key="11">
    <source>
        <dbReference type="PROSITE" id="PS51192"/>
    </source>
</evidence>
<dbReference type="GeneID" id="25038411"/>
<evidence type="ECO:0000256" key="7">
    <source>
        <dbReference type="ARBA" id="ARBA00024355"/>
    </source>
</evidence>
<dbReference type="eggNOG" id="KOG0344">
    <property type="taxonomic scope" value="Eukaryota"/>
</dbReference>
<dbReference type="InterPro" id="IPR044764">
    <property type="entry name" value="DDX52/Rok1_DEADc"/>
</dbReference>
<feature type="compositionally biased region" description="Basic and acidic residues" evidence="10">
    <location>
        <begin position="464"/>
        <end position="477"/>
    </location>
</feature>
<feature type="compositionally biased region" description="Polar residues" evidence="10">
    <location>
        <begin position="479"/>
        <end position="488"/>
    </location>
</feature>
<evidence type="ECO:0000256" key="4">
    <source>
        <dbReference type="ARBA" id="ARBA00022806"/>
    </source>
</evidence>
<dbReference type="GO" id="GO:0005829">
    <property type="term" value="C:cytosol"/>
    <property type="evidence" value="ECO:0007669"/>
    <property type="project" value="TreeGrafter"/>
</dbReference>
<comment type="similarity">
    <text evidence="7">Belongs to the DEAD box helicase family. DDX52/ROK1 subfamily.</text>
</comment>
<feature type="compositionally biased region" description="Basic and acidic residues" evidence="10">
    <location>
        <begin position="446"/>
        <end position="455"/>
    </location>
</feature>
<dbReference type="SMART" id="SM00490">
    <property type="entry name" value="HELICc"/>
    <property type="match status" value="1"/>
</dbReference>
<feature type="region of interest" description="Disordered" evidence="10">
    <location>
        <begin position="424"/>
        <end position="488"/>
    </location>
</feature>
<dbReference type="CDD" id="cd18787">
    <property type="entry name" value="SF2_C_DEAD"/>
    <property type="match status" value="1"/>
</dbReference>
<evidence type="ECO:0000259" key="12">
    <source>
        <dbReference type="PROSITE" id="PS51194"/>
    </source>
</evidence>
<dbReference type="OrthoDB" id="360161at2759"/>
<dbReference type="Proteomes" id="UP000015464">
    <property type="component" value="Unassembled WGS sequence"/>
</dbReference>
<dbReference type="PROSITE" id="PS00039">
    <property type="entry name" value="DEAD_ATP_HELICASE"/>
    <property type="match status" value="1"/>
</dbReference>
<dbReference type="GO" id="GO:0003723">
    <property type="term" value="F:RNA binding"/>
    <property type="evidence" value="ECO:0007669"/>
    <property type="project" value="UniProtKB-KW"/>
</dbReference>
<reference evidence="13 14" key="1">
    <citation type="journal article" date="2011" name="Science">
        <title>Comparative functional genomics of the fission yeasts.</title>
        <authorList>
            <person name="Rhind N."/>
            <person name="Chen Z."/>
            <person name="Yassour M."/>
            <person name="Thompson D.A."/>
            <person name="Haas B.J."/>
            <person name="Habib N."/>
            <person name="Wapinski I."/>
            <person name="Roy S."/>
            <person name="Lin M.F."/>
            <person name="Heiman D.I."/>
            <person name="Young S.K."/>
            <person name="Furuya K."/>
            <person name="Guo Y."/>
            <person name="Pidoux A."/>
            <person name="Chen H.M."/>
            <person name="Robbertse B."/>
            <person name="Goldberg J.M."/>
            <person name="Aoki K."/>
            <person name="Bayne E.H."/>
            <person name="Berlin A.M."/>
            <person name="Desjardins C.A."/>
            <person name="Dobbs E."/>
            <person name="Dukaj L."/>
            <person name="Fan L."/>
            <person name="FitzGerald M.G."/>
            <person name="French C."/>
            <person name="Gujja S."/>
            <person name="Hansen K."/>
            <person name="Keifenheim D."/>
            <person name="Levin J.Z."/>
            <person name="Mosher R.A."/>
            <person name="Mueller C.A."/>
            <person name="Pfiffner J."/>
            <person name="Priest M."/>
            <person name="Russ C."/>
            <person name="Smialowska A."/>
            <person name="Swoboda P."/>
            <person name="Sykes S.M."/>
            <person name="Vaughn M."/>
            <person name="Vengrova S."/>
            <person name="Yoder R."/>
            <person name="Zeng Q."/>
            <person name="Allshire R."/>
            <person name="Baulcombe D."/>
            <person name="Birren B.W."/>
            <person name="Brown W."/>
            <person name="Ekwall K."/>
            <person name="Kellis M."/>
            <person name="Leatherwood J."/>
            <person name="Levin H."/>
            <person name="Margalit H."/>
            <person name="Martienssen R."/>
            <person name="Nieduszynski C.A."/>
            <person name="Spatafora J.W."/>
            <person name="Friedman N."/>
            <person name="Dalgaard J.Z."/>
            <person name="Baumann P."/>
            <person name="Niki H."/>
            <person name="Regev A."/>
            <person name="Nusbaum C."/>
        </authorList>
    </citation>
    <scope>NUCLEOTIDE SEQUENCE [LARGE SCALE GENOMIC DNA]</scope>
    <source>
        <strain evidence="14">OY26 / ATCC MYA-4695 / CBS 11777 / NBRC 106824 / NRRL Y48691</strain>
    </source>
</reference>
<sequence length="488" mass="55145">MDALRLLTTNVKFRHKPVEEEAEKKEELKNELFSGGKVKITGSNPIDPVTEFPDCIFKDNLEKQYVQDCSAIQRYSIPILSSKRDLLACAPTGSGKTIAYLFPILYSLQSHVEGGYRALIIAPTKDLCEQIYKQAKRLTVNSSVHVTELNKSNEKIQEKSPQLRERYDVCITTPMRLIHALRSGLKLDKVEFVVMDEADRLFEEGFVEQTDEILSACTNPNVCKSLFSATLPSTVEELAQTVARDPLRVIIGTKDTSRSIDQKLLFVGSDSSKVVIFRQMIANGEIKPRIVVFVQDIERAKALYTELMFDEIHVGVIHGELPEVKREEVLNKFRKGDVWVLIATDLLARGIDFHGVKMVINFDFPQSVHSYIHRIGRTGRAGHAGKAITFFTKEDSEYVKLVAGVMKASGCEVPSWILSLPKPSKGTKKKLKKSPPKRKKITTRASYDRHKELRKKEHIKKLKRDASLAKQKGKEGSTENDNTKLNYL</sequence>
<dbReference type="EMBL" id="KE546988">
    <property type="protein sequence ID" value="EPY54204.1"/>
    <property type="molecule type" value="Genomic_DNA"/>
</dbReference>
<dbReference type="OMA" id="DRALMAC"/>
<evidence type="ECO:0000256" key="2">
    <source>
        <dbReference type="ARBA" id="ARBA00022741"/>
    </source>
</evidence>
<dbReference type="RefSeq" id="XP_013021813.1">
    <property type="nucleotide sequence ID" value="XM_013166359.1"/>
</dbReference>
<dbReference type="GO" id="GO:0000472">
    <property type="term" value="P:endonucleolytic cleavage to generate mature 5'-end of SSU-rRNA from (SSU-rRNA, 5.8S rRNA, LSU-rRNA)"/>
    <property type="evidence" value="ECO:0007669"/>
    <property type="project" value="EnsemblFungi"/>
</dbReference>
<dbReference type="EC" id="3.6.4.13" evidence="1"/>
<dbReference type="InterPro" id="IPR001650">
    <property type="entry name" value="Helicase_C-like"/>
</dbReference>
<dbReference type="AlphaFoldDB" id="S9W6N7"/>
<evidence type="ECO:0000313" key="13">
    <source>
        <dbReference type="EMBL" id="EPY54204.1"/>
    </source>
</evidence>
<dbReference type="SMART" id="SM00487">
    <property type="entry name" value="DEXDc"/>
    <property type="match status" value="1"/>
</dbReference>
<keyword evidence="3 9" id="KW-0378">Hydrolase</keyword>
<evidence type="ECO:0000313" key="14">
    <source>
        <dbReference type="Proteomes" id="UP000015464"/>
    </source>
</evidence>
<dbReference type="GO" id="GO:0000447">
    <property type="term" value="P:endonucleolytic cleavage in ITS1 to separate SSU-rRNA from 5.8S rRNA and LSU-rRNA from tricistronic rRNA transcript (SSU-rRNA, 5.8S rRNA, LSU-rRNA)"/>
    <property type="evidence" value="ECO:0007669"/>
    <property type="project" value="EnsemblFungi"/>
</dbReference>
<evidence type="ECO:0000256" key="8">
    <source>
        <dbReference type="ARBA" id="ARBA00047984"/>
    </source>
</evidence>
<dbReference type="InterPro" id="IPR014001">
    <property type="entry name" value="Helicase_ATP-bd"/>
</dbReference>
<dbReference type="HOGENOM" id="CLU_003041_1_4_1"/>
<dbReference type="SUPFAM" id="SSF52540">
    <property type="entry name" value="P-loop containing nucleoside triphosphate hydrolases"/>
    <property type="match status" value="1"/>
</dbReference>
<evidence type="ECO:0000256" key="9">
    <source>
        <dbReference type="RuleBase" id="RU000492"/>
    </source>
</evidence>
<gene>
    <name evidence="13" type="ORF">SPOG_04097</name>
</gene>
<accession>S9W6N7</accession>
<feature type="compositionally biased region" description="Basic residues" evidence="10">
    <location>
        <begin position="425"/>
        <end position="442"/>
    </location>
</feature>
<evidence type="ECO:0000256" key="5">
    <source>
        <dbReference type="ARBA" id="ARBA00022840"/>
    </source>
</evidence>
<dbReference type="InterPro" id="IPR027417">
    <property type="entry name" value="P-loop_NTPase"/>
</dbReference>
<dbReference type="GO" id="GO:0003724">
    <property type="term" value="F:RNA helicase activity"/>
    <property type="evidence" value="ECO:0007669"/>
    <property type="project" value="UniProtKB-EC"/>
</dbReference>
<dbReference type="GO" id="GO:0032040">
    <property type="term" value="C:small-subunit processome"/>
    <property type="evidence" value="ECO:0007669"/>
    <property type="project" value="EnsemblFungi"/>
</dbReference>
<dbReference type="Pfam" id="PF00271">
    <property type="entry name" value="Helicase_C"/>
    <property type="match status" value="1"/>
</dbReference>
<dbReference type="InterPro" id="IPR050079">
    <property type="entry name" value="DEAD_box_RNA_helicase"/>
</dbReference>
<dbReference type="Gene3D" id="3.40.50.300">
    <property type="entry name" value="P-loop containing nucleotide triphosphate hydrolases"/>
    <property type="match status" value="2"/>
</dbReference>
<keyword evidence="14" id="KW-1185">Reference proteome</keyword>
<evidence type="ECO:0000256" key="1">
    <source>
        <dbReference type="ARBA" id="ARBA00012552"/>
    </source>
</evidence>
<organism evidence="13 14">
    <name type="scientific">Schizosaccharomyces cryophilus (strain OY26 / ATCC MYA-4695 / CBS 11777 / NBRC 106824 / NRRL Y48691)</name>
    <name type="common">Fission yeast</name>
    <dbReference type="NCBI Taxonomy" id="653667"/>
    <lineage>
        <taxon>Eukaryota</taxon>
        <taxon>Fungi</taxon>
        <taxon>Dikarya</taxon>
        <taxon>Ascomycota</taxon>
        <taxon>Taphrinomycotina</taxon>
        <taxon>Schizosaccharomycetes</taxon>
        <taxon>Schizosaccharomycetales</taxon>
        <taxon>Schizosaccharomycetaceae</taxon>
        <taxon>Schizosaccharomyces</taxon>
    </lineage>
</organism>
<dbReference type="GO" id="GO:0000480">
    <property type="term" value="P:endonucleolytic cleavage in 5'-ETS of tricistronic rRNA transcript (SSU-rRNA, 5.8S rRNA, LSU-rRNA)"/>
    <property type="evidence" value="ECO:0007669"/>
    <property type="project" value="EnsemblFungi"/>
</dbReference>
<dbReference type="CDD" id="cd17957">
    <property type="entry name" value="DEADc_DDX52"/>
    <property type="match status" value="1"/>
</dbReference>
<dbReference type="GO" id="GO:0016787">
    <property type="term" value="F:hydrolase activity"/>
    <property type="evidence" value="ECO:0007669"/>
    <property type="project" value="UniProtKB-KW"/>
</dbReference>
<dbReference type="STRING" id="653667.S9W6N7"/>